<dbReference type="InterPro" id="IPR017937">
    <property type="entry name" value="Thioredoxin_CS"/>
</dbReference>
<keyword evidence="1" id="KW-0676">Redox-active center</keyword>
<evidence type="ECO:0000313" key="4">
    <source>
        <dbReference type="EMBL" id="MBW8683761.1"/>
    </source>
</evidence>
<reference evidence="4 5" key="1">
    <citation type="submission" date="2021-08" db="EMBL/GenBank/DDBJ databases">
        <title>The genome sequence of Chitinophaga sp. B61.</title>
        <authorList>
            <person name="Zhang X."/>
        </authorList>
    </citation>
    <scope>NUCLEOTIDE SEQUENCE [LARGE SCALE GENOMIC DNA]</scope>
    <source>
        <strain evidence="4 5">B61</strain>
    </source>
</reference>
<dbReference type="InterPro" id="IPR000866">
    <property type="entry name" value="AhpC/TSA"/>
</dbReference>
<dbReference type="InterPro" id="IPR013766">
    <property type="entry name" value="Thioredoxin_domain"/>
</dbReference>
<dbReference type="EMBL" id="JAICCF010000001">
    <property type="protein sequence ID" value="MBW8683761.1"/>
    <property type="molecule type" value="Genomic_DNA"/>
</dbReference>
<dbReference type="SUPFAM" id="SSF52833">
    <property type="entry name" value="Thioredoxin-like"/>
    <property type="match status" value="2"/>
</dbReference>
<dbReference type="Pfam" id="PF14289">
    <property type="entry name" value="DUF4369"/>
    <property type="match status" value="2"/>
</dbReference>
<keyword evidence="2" id="KW-0175">Coiled coil</keyword>
<comment type="caution">
    <text evidence="4">The sequence shown here is derived from an EMBL/GenBank/DDBJ whole genome shotgun (WGS) entry which is preliminary data.</text>
</comment>
<dbReference type="Proteomes" id="UP000812961">
    <property type="component" value="Unassembled WGS sequence"/>
</dbReference>
<feature type="coiled-coil region" evidence="2">
    <location>
        <begin position="122"/>
        <end position="190"/>
    </location>
</feature>
<accession>A0ABS7G8N8</accession>
<keyword evidence="5" id="KW-1185">Reference proteome</keyword>
<dbReference type="PROSITE" id="PS51352">
    <property type="entry name" value="THIOREDOXIN_2"/>
    <property type="match status" value="2"/>
</dbReference>
<proteinExistence type="predicted"/>
<evidence type="ECO:0000256" key="1">
    <source>
        <dbReference type="ARBA" id="ARBA00023284"/>
    </source>
</evidence>
<evidence type="ECO:0000256" key="2">
    <source>
        <dbReference type="SAM" id="Coils"/>
    </source>
</evidence>
<gene>
    <name evidence="4" type="ORF">K1Y79_05400</name>
</gene>
<dbReference type="PROSITE" id="PS00194">
    <property type="entry name" value="THIOREDOXIN_1"/>
    <property type="match status" value="2"/>
</dbReference>
<dbReference type="CDD" id="cd02966">
    <property type="entry name" value="TlpA_like_family"/>
    <property type="match status" value="2"/>
</dbReference>
<evidence type="ECO:0000313" key="5">
    <source>
        <dbReference type="Proteomes" id="UP000812961"/>
    </source>
</evidence>
<dbReference type="RefSeq" id="WP_220248971.1">
    <property type="nucleotide sequence ID" value="NZ_JAICCF010000001.1"/>
</dbReference>
<dbReference type="Pfam" id="PF00578">
    <property type="entry name" value="AhpC-TSA"/>
    <property type="match status" value="2"/>
</dbReference>
<sequence>MMTRRLVYWIGLMLITGQVAANGPFTLKGKIRGATGKYIYLSYQGEGDKMINDSVRLKNESFQFKGTLAHPVMAVLYLDRVAAMSENGSARVFIEPGEMTITGDKDQLTAAVLKGSKSNEELRELDDMQQEHRAKLTQLYQQYNQLNETYIDASEAKKDSATLESYKKKLEELKTQMEPFQEKMAASEEQFIKSHPDSYVTGYLLNYGISRYPYQEAAAVYARLSPRIRESSYGKGIAGELENMKNGSPGSTAFVFAKQDINGQTFNLADYKGKYVLIDFWASWCVPCRAGNPHLIKLYEQYKNRGFEIVGVSDDDRNEDAWKKAVAKDDIGRWKHVLRGLDMDKKMKGEADSNDLSDRYGIHSLPTKILVDKDGVIIGRYGGGGEGDDALDAKLAAVLPATMLTLTGNIRGLKDSLDITWYDEKGMQQEKIGATEGRFVWTKQLSEPQKIYISTPNGYKELFVANGDVTIDGEIDSFYDSKVTGSAVQDEYVSYRAHLEPLLNAMYALQGRLHEVNGTPEAAVLEQRIDSIDHLLDQEDIAYVNAHPSSPISVDLVENAAVMGEYRDVAAMYDKLSAEAKATLTGKRLQERLALLKRSEIGAPMIDFEMPSINGKTVRLADFKGKYVFVDFWASWCGPCRAENSNVLKAYNKYKHKNFTVLGVSLDDNRTKWKEAVAKDKMPWVQISDLKGFNNELSSYYGIRAIPSTFLIDPQGKIIEKGLRGDKLHSRLAEILQ</sequence>
<dbReference type="Gene3D" id="3.40.30.10">
    <property type="entry name" value="Glutaredoxin"/>
    <property type="match status" value="2"/>
</dbReference>
<dbReference type="InterPro" id="IPR025380">
    <property type="entry name" value="DUF4369"/>
</dbReference>
<dbReference type="InterPro" id="IPR036249">
    <property type="entry name" value="Thioredoxin-like_sf"/>
</dbReference>
<protein>
    <submittedName>
        <fullName evidence="4">Redoxin domain-containing protein</fullName>
    </submittedName>
</protein>
<organism evidence="4 5">
    <name type="scientific">Chitinophaga rhizophila</name>
    <dbReference type="NCBI Taxonomy" id="2866212"/>
    <lineage>
        <taxon>Bacteria</taxon>
        <taxon>Pseudomonadati</taxon>
        <taxon>Bacteroidota</taxon>
        <taxon>Chitinophagia</taxon>
        <taxon>Chitinophagales</taxon>
        <taxon>Chitinophagaceae</taxon>
        <taxon>Chitinophaga</taxon>
    </lineage>
</organism>
<evidence type="ECO:0000259" key="3">
    <source>
        <dbReference type="PROSITE" id="PS51352"/>
    </source>
</evidence>
<feature type="domain" description="Thioredoxin" evidence="3">
    <location>
        <begin position="599"/>
        <end position="737"/>
    </location>
</feature>
<name>A0ABS7G8N8_9BACT</name>
<feature type="domain" description="Thioredoxin" evidence="3">
    <location>
        <begin position="247"/>
        <end position="400"/>
    </location>
</feature>